<evidence type="ECO:0000313" key="1">
    <source>
        <dbReference type="EMBL" id="KAG0421878.1"/>
    </source>
</evidence>
<sequence length="97" mass="10600">MQRMSLSSKDAGEDARRGSTSDPETRNSGSSATLGPVAQQAQQFLEQNIRYLLRPRPSLVQAWKFDGGAIECPVADLEREELVAQSIKEPSLGEPGR</sequence>
<keyword evidence="2" id="KW-1185">Reference proteome</keyword>
<dbReference type="EMBL" id="JABSTQ010010306">
    <property type="protein sequence ID" value="KAG0421878.1"/>
    <property type="molecule type" value="Genomic_DNA"/>
</dbReference>
<protein>
    <submittedName>
        <fullName evidence="1">Uncharacterized protein</fullName>
    </submittedName>
</protein>
<proteinExistence type="predicted"/>
<gene>
    <name evidence="1" type="ORF">HPB47_002257</name>
</gene>
<name>A0AC60PLP9_IXOPE</name>
<reference evidence="1 2" key="1">
    <citation type="journal article" date="2020" name="Cell">
        <title>Large-Scale Comparative Analyses of Tick Genomes Elucidate Their Genetic Diversity and Vector Capacities.</title>
        <authorList>
            <consortium name="Tick Genome and Microbiome Consortium (TIGMIC)"/>
            <person name="Jia N."/>
            <person name="Wang J."/>
            <person name="Shi W."/>
            <person name="Du L."/>
            <person name="Sun Y."/>
            <person name="Zhan W."/>
            <person name="Jiang J.F."/>
            <person name="Wang Q."/>
            <person name="Zhang B."/>
            <person name="Ji P."/>
            <person name="Bell-Sakyi L."/>
            <person name="Cui X.M."/>
            <person name="Yuan T.T."/>
            <person name="Jiang B.G."/>
            <person name="Yang W.F."/>
            <person name="Lam T.T."/>
            <person name="Chang Q.C."/>
            <person name="Ding S.J."/>
            <person name="Wang X.J."/>
            <person name="Zhu J.G."/>
            <person name="Ruan X.D."/>
            <person name="Zhao L."/>
            <person name="Wei J.T."/>
            <person name="Ye R.Z."/>
            <person name="Que T.C."/>
            <person name="Du C.H."/>
            <person name="Zhou Y.H."/>
            <person name="Cheng J.X."/>
            <person name="Dai P.F."/>
            <person name="Guo W.B."/>
            <person name="Han X.H."/>
            <person name="Huang E.J."/>
            <person name="Li L.F."/>
            <person name="Wei W."/>
            <person name="Gao Y.C."/>
            <person name="Liu J.Z."/>
            <person name="Shao H.Z."/>
            <person name="Wang X."/>
            <person name="Wang C.C."/>
            <person name="Yang T.C."/>
            <person name="Huo Q.B."/>
            <person name="Li W."/>
            <person name="Chen H.Y."/>
            <person name="Chen S.E."/>
            <person name="Zhou L.G."/>
            <person name="Ni X.B."/>
            <person name="Tian J.H."/>
            <person name="Sheng Y."/>
            <person name="Liu T."/>
            <person name="Pan Y.S."/>
            <person name="Xia L.Y."/>
            <person name="Li J."/>
            <person name="Zhao F."/>
            <person name="Cao W.C."/>
        </authorList>
    </citation>
    <scope>NUCLEOTIDE SEQUENCE [LARGE SCALE GENOMIC DNA]</scope>
    <source>
        <strain evidence="1">Iper-2018</strain>
    </source>
</reference>
<dbReference type="Proteomes" id="UP000805193">
    <property type="component" value="Unassembled WGS sequence"/>
</dbReference>
<comment type="caution">
    <text evidence="1">The sequence shown here is derived from an EMBL/GenBank/DDBJ whole genome shotgun (WGS) entry which is preliminary data.</text>
</comment>
<accession>A0AC60PLP9</accession>
<evidence type="ECO:0000313" key="2">
    <source>
        <dbReference type="Proteomes" id="UP000805193"/>
    </source>
</evidence>
<organism evidence="1 2">
    <name type="scientific">Ixodes persulcatus</name>
    <name type="common">Taiga tick</name>
    <dbReference type="NCBI Taxonomy" id="34615"/>
    <lineage>
        <taxon>Eukaryota</taxon>
        <taxon>Metazoa</taxon>
        <taxon>Ecdysozoa</taxon>
        <taxon>Arthropoda</taxon>
        <taxon>Chelicerata</taxon>
        <taxon>Arachnida</taxon>
        <taxon>Acari</taxon>
        <taxon>Parasitiformes</taxon>
        <taxon>Ixodida</taxon>
        <taxon>Ixodoidea</taxon>
        <taxon>Ixodidae</taxon>
        <taxon>Ixodinae</taxon>
        <taxon>Ixodes</taxon>
    </lineage>
</organism>